<organism evidence="2">
    <name type="scientific">Magallana gigas</name>
    <name type="common">Pacific oyster</name>
    <name type="synonym">Crassostrea gigas</name>
    <dbReference type="NCBI Taxonomy" id="29159"/>
    <lineage>
        <taxon>Eukaryota</taxon>
        <taxon>Metazoa</taxon>
        <taxon>Spiralia</taxon>
        <taxon>Lophotrochozoa</taxon>
        <taxon>Mollusca</taxon>
        <taxon>Bivalvia</taxon>
        <taxon>Autobranchia</taxon>
        <taxon>Pteriomorphia</taxon>
        <taxon>Ostreida</taxon>
        <taxon>Ostreoidea</taxon>
        <taxon>Ostreidae</taxon>
        <taxon>Magallana</taxon>
    </lineage>
</organism>
<accession>K1QHU7</accession>
<protein>
    <submittedName>
        <fullName evidence="2">Uncharacterized protein</fullName>
    </submittedName>
</protein>
<dbReference type="EMBL" id="JH817380">
    <property type="protein sequence ID" value="EKC36367.1"/>
    <property type="molecule type" value="Genomic_DNA"/>
</dbReference>
<evidence type="ECO:0000313" key="2">
    <source>
        <dbReference type="EMBL" id="EKC36367.1"/>
    </source>
</evidence>
<proteinExistence type="predicted"/>
<reference evidence="2" key="1">
    <citation type="journal article" date="2012" name="Nature">
        <title>The oyster genome reveals stress adaptation and complexity of shell formation.</title>
        <authorList>
            <person name="Zhang G."/>
            <person name="Fang X."/>
            <person name="Guo X."/>
            <person name="Li L."/>
            <person name="Luo R."/>
            <person name="Xu F."/>
            <person name="Yang P."/>
            <person name="Zhang L."/>
            <person name="Wang X."/>
            <person name="Qi H."/>
            <person name="Xiong Z."/>
            <person name="Que H."/>
            <person name="Xie Y."/>
            <person name="Holland P.W."/>
            <person name="Paps J."/>
            <person name="Zhu Y."/>
            <person name="Wu F."/>
            <person name="Chen Y."/>
            <person name="Wang J."/>
            <person name="Peng C."/>
            <person name="Meng J."/>
            <person name="Yang L."/>
            <person name="Liu J."/>
            <person name="Wen B."/>
            <person name="Zhang N."/>
            <person name="Huang Z."/>
            <person name="Zhu Q."/>
            <person name="Feng Y."/>
            <person name="Mount A."/>
            <person name="Hedgecock D."/>
            <person name="Xu Z."/>
            <person name="Liu Y."/>
            <person name="Domazet-Loso T."/>
            <person name="Du Y."/>
            <person name="Sun X."/>
            <person name="Zhang S."/>
            <person name="Liu B."/>
            <person name="Cheng P."/>
            <person name="Jiang X."/>
            <person name="Li J."/>
            <person name="Fan D."/>
            <person name="Wang W."/>
            <person name="Fu W."/>
            <person name="Wang T."/>
            <person name="Wang B."/>
            <person name="Zhang J."/>
            <person name="Peng Z."/>
            <person name="Li Y."/>
            <person name="Li N."/>
            <person name="Wang J."/>
            <person name="Chen M."/>
            <person name="He Y."/>
            <person name="Tan F."/>
            <person name="Song X."/>
            <person name="Zheng Q."/>
            <person name="Huang R."/>
            <person name="Yang H."/>
            <person name="Du X."/>
            <person name="Chen L."/>
            <person name="Yang M."/>
            <person name="Gaffney P.M."/>
            <person name="Wang S."/>
            <person name="Luo L."/>
            <person name="She Z."/>
            <person name="Ming Y."/>
            <person name="Huang W."/>
            <person name="Zhang S."/>
            <person name="Huang B."/>
            <person name="Zhang Y."/>
            <person name="Qu T."/>
            <person name="Ni P."/>
            <person name="Miao G."/>
            <person name="Wang J."/>
            <person name="Wang Q."/>
            <person name="Steinberg C.E."/>
            <person name="Wang H."/>
            <person name="Li N."/>
            <person name="Qian L."/>
            <person name="Zhang G."/>
            <person name="Li Y."/>
            <person name="Yang H."/>
            <person name="Liu X."/>
            <person name="Wang J."/>
            <person name="Yin Y."/>
            <person name="Wang J."/>
        </authorList>
    </citation>
    <scope>NUCLEOTIDE SEQUENCE [LARGE SCALE GENOMIC DNA]</scope>
    <source>
        <strain evidence="2">05x7-T-G4-1.051#20</strain>
    </source>
</reference>
<dbReference type="HOGENOM" id="CLU_620019_0_0_1"/>
<gene>
    <name evidence="2" type="ORF">CGI_10027266</name>
</gene>
<dbReference type="Gene3D" id="3.90.320.10">
    <property type="match status" value="1"/>
</dbReference>
<sequence length="442" mass="50567">MADVTQTELAKWKAWSKAGAVFIKKPTDGVFRMDFEIEELENFFSQHFGWTPNSTPAASQVTDHEDASDDADDDGPADDTFDLDQRVMQFLDDAVVLDPHSDDGDGDDDKNEYQRSSASIENVPLPHDDPDLFKIRDAKIRGCGCKNKCVSIFSNDTLYSHILNMREMSKEEKDMYIMGSLVDSCKETTKWGKKRIRSRQTFMFSGEKIFLDAEDNGIVKDFTCQCPMGQFRCHHVAAALLFGYKRASKTDVKCSWLKHPKSAPPKSTVTMSDLYPPKQQEYRLTESLKKRILSTYNLERRAPIQCGITPERVGGQLFLTGTECCDLVVWTTKDLQIIRILRDKTWISNIATMLDFYFTKFLEYLNFLKAPHHLRPLRNDLYRGTGLDSEKTAHTAPDAWPGQNKFGKLLQRLADNRRTKPRSVSMSRVVKTKQQGIDKYMC</sequence>
<dbReference type="AlphaFoldDB" id="K1QHU7"/>
<evidence type="ECO:0000256" key="1">
    <source>
        <dbReference type="SAM" id="MobiDB-lite"/>
    </source>
</evidence>
<feature type="region of interest" description="Disordered" evidence="1">
    <location>
        <begin position="54"/>
        <end position="79"/>
    </location>
</feature>
<dbReference type="InParanoid" id="K1QHU7"/>
<feature type="region of interest" description="Disordered" evidence="1">
    <location>
        <begin position="97"/>
        <end position="126"/>
    </location>
</feature>
<feature type="compositionally biased region" description="Acidic residues" evidence="1">
    <location>
        <begin position="66"/>
        <end position="79"/>
    </location>
</feature>
<dbReference type="InterPro" id="IPR011604">
    <property type="entry name" value="PDDEXK-like_dom_sf"/>
</dbReference>
<name>K1QHU7_MAGGI</name>